<dbReference type="Proteomes" id="UP000700908">
    <property type="component" value="Unassembled WGS sequence"/>
</dbReference>
<organism evidence="1 2">
    <name type="scientific">Collinsella ureilytica</name>
    <dbReference type="NCBI Taxonomy" id="2869515"/>
    <lineage>
        <taxon>Bacteria</taxon>
        <taxon>Bacillati</taxon>
        <taxon>Actinomycetota</taxon>
        <taxon>Coriobacteriia</taxon>
        <taxon>Coriobacteriales</taxon>
        <taxon>Coriobacteriaceae</taxon>
        <taxon>Collinsella</taxon>
    </lineage>
</organism>
<protein>
    <submittedName>
        <fullName evidence="1">Glutamine amidotransferase</fullName>
    </submittedName>
</protein>
<accession>A0ABS7MI08</accession>
<evidence type="ECO:0000313" key="1">
    <source>
        <dbReference type="EMBL" id="MBY4796922.1"/>
    </source>
</evidence>
<dbReference type="EMBL" id="JAIMFO010000004">
    <property type="protein sequence ID" value="MBY4796922.1"/>
    <property type="molecule type" value="Genomic_DNA"/>
</dbReference>
<keyword evidence="2" id="KW-1185">Reference proteome</keyword>
<name>A0ABS7MI08_9ACTN</name>
<evidence type="ECO:0000313" key="2">
    <source>
        <dbReference type="Proteomes" id="UP000700908"/>
    </source>
</evidence>
<comment type="caution">
    <text evidence="1">The sequence shown here is derived from an EMBL/GenBank/DDBJ whole genome shotgun (WGS) entry which is preliminary data.</text>
</comment>
<keyword evidence="1" id="KW-0315">Glutamine amidotransferase</keyword>
<proteinExistence type="predicted"/>
<dbReference type="RefSeq" id="WP_222198643.1">
    <property type="nucleotide sequence ID" value="NZ_JAIMFO010000004.1"/>
</dbReference>
<sequence length="247" mass="27201">MGGQRITIETLYPEFGNQAGDNGNLMYLKACLPDAEIVETAYGSEPAFAQRDDISLILMGNMTERQQVQSLEALMPYRDRLDTLADRGLPMLFTGNAAELLGSMIVTPQGQGHVGLGLFDFITHNNMPTRYTCACSGTFDPGDGADPYTVVGFKIQFTQVVARGKLAPFCTLDQGFGLSEGSVYEGVRKNHLLGTWMLGPILPLNPYLVRSLLDWMDATSVPLAYEEVIQDAYRERVRVFSQPGIVF</sequence>
<gene>
    <name evidence="1" type="ORF">K6V98_00880</name>
</gene>
<reference evidence="1 2" key="1">
    <citation type="submission" date="2021-08" db="EMBL/GenBank/DDBJ databases">
        <title>Collinsella faecalis sp. nov. isolated from swine faeces.</title>
        <authorList>
            <person name="Oh B.S."/>
            <person name="Lee J.H."/>
        </authorList>
    </citation>
    <scope>NUCLEOTIDE SEQUENCE [LARGE SCALE GENOMIC DNA]</scope>
    <source>
        <strain evidence="1 2">AGMB00827</strain>
    </source>
</reference>